<sequence length="518" mass="55702">MSNDAILSALKPAFTSGTSIPSLAQLLVDGGDSRITLDTYGVNKYGCTVEPQSTQDSSFAFGSATASTISQRGFAAANSVYQQIVEAYRDKKEYSLYSLYEQEMQSLRQELKQLCQTGDAVDVAFAASGTDLHLIVSQLFSGASSSPSMIVMVEAGETGSSVPAALQGLHFSDCAALGEPVSPGQQVGQFGVSELVNVALREADGKPRAAEDIDREIEALVTTACGQNKRVLLVLADVTKTGMIGPSVQCALALRNTFPDQLEVLVDACQFRLTNATLNAYLDQQFLVAVTGSKFISGPSFSGALFFPPEAAIRYRQQNAPAGLYAYSSRADWPASWTGMDGLQKKANVGLLVRWVAAMAELRAFRALPDDAVNQFVQAFRRAVLTYFDAYSGLTLLPVPVPDRQVLATTPGWDQWPTIFPFVLHHASGEPLSRDQTMSVYRRLQNEKRMQVGQPVTCGVCQQIPVSALRLCLSARLIVAALSDVTDIRSGGNKADEIIAKAMAVLDAARQLSLLLDS</sequence>
<dbReference type="SUPFAM" id="SSF53383">
    <property type="entry name" value="PLP-dependent transferases"/>
    <property type="match status" value="1"/>
</dbReference>
<dbReference type="InterPro" id="IPR015424">
    <property type="entry name" value="PyrdxlP-dep_Trfase"/>
</dbReference>
<dbReference type="RefSeq" id="WP_190481337.1">
    <property type="nucleotide sequence ID" value="NZ_JACOFT010000010.1"/>
</dbReference>
<proteinExistence type="predicted"/>
<accession>A0ABR6XK14</accession>
<protein>
    <submittedName>
        <fullName evidence="1">Uncharacterized protein</fullName>
    </submittedName>
</protein>
<reference evidence="1 2" key="1">
    <citation type="submission" date="2020-08" db="EMBL/GenBank/DDBJ databases">
        <title>Novel species isolated from subtropical streams in China.</title>
        <authorList>
            <person name="Lu H."/>
        </authorList>
    </citation>
    <scope>NUCLEOTIDE SEQUENCE [LARGE SCALE GENOMIC DNA]</scope>
    <source>
        <strain evidence="1 2">CCTCC AB 2015119</strain>
    </source>
</reference>
<comment type="caution">
    <text evidence="1">The sequence shown here is derived from an EMBL/GenBank/DDBJ whole genome shotgun (WGS) entry which is preliminary data.</text>
</comment>
<keyword evidence="2" id="KW-1185">Reference proteome</keyword>
<gene>
    <name evidence="1" type="ORF">H8K26_17515</name>
</gene>
<evidence type="ECO:0000313" key="2">
    <source>
        <dbReference type="Proteomes" id="UP000637632"/>
    </source>
</evidence>
<evidence type="ECO:0000313" key="1">
    <source>
        <dbReference type="EMBL" id="MBC3813242.1"/>
    </source>
</evidence>
<name>A0ABR6XK14_9BURK</name>
<dbReference type="Proteomes" id="UP000637632">
    <property type="component" value="Unassembled WGS sequence"/>
</dbReference>
<dbReference type="EMBL" id="JACOFT010000010">
    <property type="protein sequence ID" value="MBC3813242.1"/>
    <property type="molecule type" value="Genomic_DNA"/>
</dbReference>
<organism evidence="1 2">
    <name type="scientific">Undibacterium aquatile</name>
    <dbReference type="NCBI Taxonomy" id="1537398"/>
    <lineage>
        <taxon>Bacteria</taxon>
        <taxon>Pseudomonadati</taxon>
        <taxon>Pseudomonadota</taxon>
        <taxon>Betaproteobacteria</taxon>
        <taxon>Burkholderiales</taxon>
        <taxon>Oxalobacteraceae</taxon>
        <taxon>Undibacterium</taxon>
    </lineage>
</organism>